<keyword evidence="2" id="KW-1003">Cell membrane</keyword>
<evidence type="ECO:0000256" key="1">
    <source>
        <dbReference type="ARBA" id="ARBA00004651"/>
    </source>
</evidence>
<evidence type="ECO:0000313" key="11">
    <source>
        <dbReference type="EMBL" id="EFN63733.1"/>
    </source>
</evidence>
<evidence type="ECO:0000256" key="3">
    <source>
        <dbReference type="ARBA" id="ARBA00022606"/>
    </source>
</evidence>
<keyword evidence="9" id="KW-0807">Transducer</keyword>
<dbReference type="GO" id="GO:0007165">
    <property type="term" value="P:signal transduction"/>
    <property type="evidence" value="ECO:0007669"/>
    <property type="project" value="UniProtKB-KW"/>
</dbReference>
<dbReference type="Pfam" id="PF02949">
    <property type="entry name" value="7tm_6"/>
    <property type="match status" value="1"/>
</dbReference>
<name>E2AS33_CAMFO</name>
<keyword evidence="7 10" id="KW-0472">Membrane</keyword>
<protein>
    <submittedName>
        <fullName evidence="11">Putative odorant receptor 92a</fullName>
    </submittedName>
</protein>
<dbReference type="InterPro" id="IPR004117">
    <property type="entry name" value="7tm6_olfct_rcpt"/>
</dbReference>
<evidence type="ECO:0000256" key="8">
    <source>
        <dbReference type="ARBA" id="ARBA00023170"/>
    </source>
</evidence>
<dbReference type="EMBL" id="GL442221">
    <property type="protein sequence ID" value="EFN63733.1"/>
    <property type="molecule type" value="Genomic_DNA"/>
</dbReference>
<keyword evidence="3" id="KW-0716">Sensory transduction</keyword>
<evidence type="ECO:0000256" key="6">
    <source>
        <dbReference type="ARBA" id="ARBA00022989"/>
    </source>
</evidence>
<dbReference type="GO" id="GO:0004984">
    <property type="term" value="F:olfactory receptor activity"/>
    <property type="evidence" value="ECO:0007669"/>
    <property type="project" value="InterPro"/>
</dbReference>
<comment type="subcellular location">
    <subcellularLocation>
        <location evidence="1">Cell membrane</location>
        <topology evidence="1">Multi-pass membrane protein</topology>
    </subcellularLocation>
</comment>
<feature type="transmembrane region" description="Helical" evidence="10">
    <location>
        <begin position="37"/>
        <end position="56"/>
    </location>
</feature>
<evidence type="ECO:0000256" key="7">
    <source>
        <dbReference type="ARBA" id="ARBA00023136"/>
    </source>
</evidence>
<evidence type="ECO:0000256" key="4">
    <source>
        <dbReference type="ARBA" id="ARBA00022692"/>
    </source>
</evidence>
<gene>
    <name evidence="11" type="ORF">EAG_12039</name>
</gene>
<dbReference type="PANTHER" id="PTHR21137:SF35">
    <property type="entry name" value="ODORANT RECEPTOR 19A-RELATED"/>
    <property type="match status" value="1"/>
</dbReference>
<evidence type="ECO:0000313" key="12">
    <source>
        <dbReference type="Proteomes" id="UP000000311"/>
    </source>
</evidence>
<feature type="transmembrane region" description="Helical" evidence="10">
    <location>
        <begin position="63"/>
        <end position="86"/>
    </location>
</feature>
<keyword evidence="6 10" id="KW-1133">Transmembrane helix</keyword>
<dbReference type="InParanoid" id="E2AS33"/>
<evidence type="ECO:0000256" key="2">
    <source>
        <dbReference type="ARBA" id="ARBA00022475"/>
    </source>
</evidence>
<keyword evidence="4 10" id="KW-0812">Transmembrane</keyword>
<dbReference type="Proteomes" id="UP000000311">
    <property type="component" value="Unassembled WGS sequence"/>
</dbReference>
<dbReference type="OrthoDB" id="6604226at2759"/>
<keyword evidence="12" id="KW-1185">Reference proteome</keyword>
<dbReference type="AlphaFoldDB" id="E2AS33"/>
<keyword evidence="5" id="KW-0552">Olfaction</keyword>
<dbReference type="OMA" id="YSTRMKM"/>
<evidence type="ECO:0000256" key="5">
    <source>
        <dbReference type="ARBA" id="ARBA00022725"/>
    </source>
</evidence>
<evidence type="ECO:0000256" key="10">
    <source>
        <dbReference type="SAM" id="Phobius"/>
    </source>
</evidence>
<dbReference type="GO" id="GO:0005886">
    <property type="term" value="C:plasma membrane"/>
    <property type="evidence" value="ECO:0007669"/>
    <property type="project" value="UniProtKB-SubCell"/>
</dbReference>
<organism evidence="12">
    <name type="scientific">Camponotus floridanus</name>
    <name type="common">Florida carpenter ant</name>
    <dbReference type="NCBI Taxonomy" id="104421"/>
    <lineage>
        <taxon>Eukaryota</taxon>
        <taxon>Metazoa</taxon>
        <taxon>Ecdysozoa</taxon>
        <taxon>Arthropoda</taxon>
        <taxon>Hexapoda</taxon>
        <taxon>Insecta</taxon>
        <taxon>Pterygota</taxon>
        <taxon>Neoptera</taxon>
        <taxon>Endopterygota</taxon>
        <taxon>Hymenoptera</taxon>
        <taxon>Apocrita</taxon>
        <taxon>Aculeata</taxon>
        <taxon>Formicoidea</taxon>
        <taxon>Formicidae</taxon>
        <taxon>Formicinae</taxon>
        <taxon>Camponotus</taxon>
    </lineage>
</organism>
<proteinExistence type="predicted"/>
<dbReference type="PANTHER" id="PTHR21137">
    <property type="entry name" value="ODORANT RECEPTOR"/>
    <property type="match status" value="1"/>
</dbReference>
<reference evidence="11 12" key="1">
    <citation type="journal article" date="2010" name="Science">
        <title>Genomic comparison of the ants Camponotus floridanus and Harpegnathos saltator.</title>
        <authorList>
            <person name="Bonasio R."/>
            <person name="Zhang G."/>
            <person name="Ye C."/>
            <person name="Mutti N.S."/>
            <person name="Fang X."/>
            <person name="Qin N."/>
            <person name="Donahue G."/>
            <person name="Yang P."/>
            <person name="Li Q."/>
            <person name="Li C."/>
            <person name="Zhang P."/>
            <person name="Huang Z."/>
            <person name="Berger S.L."/>
            <person name="Reinberg D."/>
            <person name="Wang J."/>
            <person name="Liebig J."/>
        </authorList>
    </citation>
    <scope>NUCLEOTIDE SEQUENCE [LARGE SCALE GENOMIC DNA]</scope>
    <source>
        <strain evidence="12">C129</strain>
    </source>
</reference>
<sequence>MKNRYSTRMKMMALTERHCLLLDLADSIVSTLDTILIAQLILHASLICLLGLQLIVSLAVHDFAVVGTSIMSFNVLMIQLFLYSYMGETLSSKTEAISQAAYLNDWYDLPRNIVRDLCFIIARANVPVHIRAGKFYNIDFNSFKNVLKASVSYFSVLQIMFTQ</sequence>
<dbReference type="GO" id="GO:0005549">
    <property type="term" value="F:odorant binding"/>
    <property type="evidence" value="ECO:0007669"/>
    <property type="project" value="InterPro"/>
</dbReference>
<evidence type="ECO:0000256" key="9">
    <source>
        <dbReference type="ARBA" id="ARBA00023224"/>
    </source>
</evidence>
<keyword evidence="8 11" id="KW-0675">Receptor</keyword>
<accession>E2AS33</accession>